<dbReference type="EMBL" id="WVUK01000066">
    <property type="protein sequence ID" value="KAF7487826.1"/>
    <property type="molecule type" value="Genomic_DNA"/>
</dbReference>
<gene>
    <name evidence="3" type="primary">SSS_123g</name>
    <name evidence="4" type="ORF">QR98_0046150</name>
    <name evidence="3" type="ORF">SSS_123</name>
</gene>
<dbReference type="FunFam" id="2.60.120.470:FF:000002">
    <property type="entry name" value="PITH domain-containing protein 1"/>
    <property type="match status" value="1"/>
</dbReference>
<sequence length="209" mass="23885">MSRQHHCDHNCNGHNSINDPDNCGLLYSLYTKIDLSKLECLNESIEGSGRTVFKPWEERLNFDTFVESDCDEELLFKIPFTGNVKLKGVIVIGGEDESHPSRLRIYKNRPDMTFDDVVAEADQEFEIMQDQTGSLEYPLKIVKFSTVFHLTIHIPKNYGAEKTKVYYIGLRGEFTPVNRDAILIANYELAPNPADCKAGIKETMMHQIH</sequence>
<dbReference type="InterPro" id="IPR008979">
    <property type="entry name" value="Galactose-bd-like_sf"/>
</dbReference>
<reference evidence="4 7" key="1">
    <citation type="journal article" date="2015" name="Parasit. Vectors">
        <title>Draft genome of the scabies mite.</title>
        <authorList>
            <person name="Rider S.D.Jr."/>
            <person name="Morgan M.S."/>
            <person name="Arlian L.G."/>
        </authorList>
    </citation>
    <scope>NUCLEOTIDE SEQUENCE [LARGE SCALE GENOMIC DNA]</scope>
    <source>
        <strain evidence="4">Arlian Lab</strain>
    </source>
</reference>
<reference evidence="3" key="3">
    <citation type="submission" date="2020-01" db="EMBL/GenBank/DDBJ databases">
        <authorList>
            <person name="Korhonen P.K.K."/>
            <person name="Guangxu M.G."/>
            <person name="Wang T.W."/>
            <person name="Stroehlein A.J.S."/>
            <person name="Young N.D."/>
            <person name="Ang C.-S.A."/>
            <person name="Fernando D.W.F."/>
            <person name="Lu H.L."/>
            <person name="Taylor S.T."/>
            <person name="Ehtesham M.E.M."/>
            <person name="Najaraj S.H.N."/>
            <person name="Harsha G.H.G."/>
            <person name="Madugundu A.M."/>
            <person name="Renuse S.R."/>
            <person name="Holt D.H."/>
            <person name="Pandey A.P."/>
            <person name="Papenfuss A.P."/>
            <person name="Gasser R.B.G."/>
            <person name="Fischer K.F."/>
        </authorList>
    </citation>
    <scope>NUCLEOTIDE SEQUENCE</scope>
    <source>
        <strain evidence="3">SSS_KF_BRIS2020</strain>
    </source>
</reference>
<protein>
    <submittedName>
        <fullName evidence="4">PITH domain containing protein</fullName>
    </submittedName>
    <submittedName>
        <fullName evidence="3">PITH domain-containing protein 1</fullName>
    </submittedName>
</protein>
<dbReference type="VEuPathDB" id="VectorBase:SSCA002042"/>
<evidence type="ECO:0000259" key="2">
    <source>
        <dbReference type="PROSITE" id="PS51532"/>
    </source>
</evidence>
<dbReference type="EMBL" id="JXLN01010677">
    <property type="protein sequence ID" value="KPM06142.1"/>
    <property type="molecule type" value="Genomic_DNA"/>
</dbReference>
<dbReference type="InterPro" id="IPR037047">
    <property type="entry name" value="PITH_dom_sf"/>
</dbReference>
<dbReference type="Proteomes" id="UP000616769">
    <property type="component" value="Unassembled WGS sequence"/>
</dbReference>
<proteinExistence type="inferred from homology"/>
<comment type="similarity">
    <text evidence="1">Belongs to the PITHD1 family.</text>
</comment>
<dbReference type="InterPro" id="IPR010400">
    <property type="entry name" value="PITH_dom"/>
</dbReference>
<accession>A0A132A5A3</accession>
<name>A0A132A5A3_SARSC</name>
<dbReference type="GO" id="GO:0060255">
    <property type="term" value="P:regulation of macromolecule metabolic process"/>
    <property type="evidence" value="ECO:0007669"/>
    <property type="project" value="UniProtKB-ARBA"/>
</dbReference>
<dbReference type="GO" id="GO:0080090">
    <property type="term" value="P:regulation of primary metabolic process"/>
    <property type="evidence" value="ECO:0007669"/>
    <property type="project" value="UniProtKB-ARBA"/>
</dbReference>
<evidence type="ECO:0000313" key="4">
    <source>
        <dbReference type="EMBL" id="KPM06142.1"/>
    </source>
</evidence>
<dbReference type="GO" id="GO:0045654">
    <property type="term" value="P:positive regulation of megakaryocyte differentiation"/>
    <property type="evidence" value="ECO:0007669"/>
    <property type="project" value="UniProtKB-ARBA"/>
</dbReference>
<evidence type="ECO:0000313" key="6">
    <source>
        <dbReference type="Proteomes" id="UP000070412"/>
    </source>
</evidence>
<dbReference type="PROSITE" id="PS51532">
    <property type="entry name" value="PITH"/>
    <property type="match status" value="1"/>
</dbReference>
<evidence type="ECO:0000313" key="3">
    <source>
        <dbReference type="EMBL" id="KAF7487826.1"/>
    </source>
</evidence>
<reference evidence="6" key="2">
    <citation type="journal article" date="2020" name="PLoS Negl. Trop. Dis.">
        <title>High-quality nuclear genome for Sarcoptes scabiei-A critical resource for a neglected parasite.</title>
        <authorList>
            <person name="Korhonen P.K."/>
            <person name="Gasser R.B."/>
            <person name="Ma G."/>
            <person name="Wang T."/>
            <person name="Stroehlein A.J."/>
            <person name="Young N.D."/>
            <person name="Ang C.S."/>
            <person name="Fernando D.D."/>
            <person name="Lu H.C."/>
            <person name="Taylor S."/>
            <person name="Reynolds S.L."/>
            <person name="Mofiz E."/>
            <person name="Najaraj S.H."/>
            <person name="Gowda H."/>
            <person name="Madugundu A."/>
            <person name="Renuse S."/>
            <person name="Holt D."/>
            <person name="Pandey A."/>
            <person name="Papenfuss A.T."/>
            <person name="Fischer K."/>
        </authorList>
    </citation>
    <scope>NUCLEOTIDE SEQUENCE [LARGE SCALE GENOMIC DNA]</scope>
</reference>
<dbReference type="OMA" id="RLVFKPW"/>
<dbReference type="Pfam" id="PF06201">
    <property type="entry name" value="PITH"/>
    <property type="match status" value="1"/>
</dbReference>
<feature type="domain" description="PITH" evidence="2">
    <location>
        <begin position="18"/>
        <end position="190"/>
    </location>
</feature>
<dbReference type="GO" id="GO:0005737">
    <property type="term" value="C:cytoplasm"/>
    <property type="evidence" value="ECO:0007669"/>
    <property type="project" value="UniProtKB-ARBA"/>
</dbReference>
<dbReference type="SUPFAM" id="SSF49785">
    <property type="entry name" value="Galactose-binding domain-like"/>
    <property type="match status" value="1"/>
</dbReference>
<evidence type="ECO:0000256" key="1">
    <source>
        <dbReference type="ARBA" id="ARBA00025788"/>
    </source>
</evidence>
<dbReference type="Gene3D" id="2.60.120.470">
    <property type="entry name" value="PITH domain"/>
    <property type="match status" value="1"/>
</dbReference>
<dbReference type="AlphaFoldDB" id="A0A132A5A3"/>
<keyword evidence="6" id="KW-1185">Reference proteome</keyword>
<dbReference type="PANTHER" id="PTHR12175:SF1">
    <property type="entry name" value="PITH DOMAIN-CONTAINING PROTEIN 1"/>
    <property type="match status" value="1"/>
</dbReference>
<evidence type="ECO:0000313" key="7">
    <source>
        <dbReference type="Proteomes" id="UP000616769"/>
    </source>
</evidence>
<organism evidence="4 7">
    <name type="scientific">Sarcoptes scabiei</name>
    <name type="common">Itch mite</name>
    <name type="synonym">Acarus scabiei</name>
    <dbReference type="NCBI Taxonomy" id="52283"/>
    <lineage>
        <taxon>Eukaryota</taxon>
        <taxon>Metazoa</taxon>
        <taxon>Ecdysozoa</taxon>
        <taxon>Arthropoda</taxon>
        <taxon>Chelicerata</taxon>
        <taxon>Arachnida</taxon>
        <taxon>Acari</taxon>
        <taxon>Acariformes</taxon>
        <taxon>Sarcoptiformes</taxon>
        <taxon>Astigmata</taxon>
        <taxon>Psoroptidia</taxon>
        <taxon>Sarcoptoidea</taxon>
        <taxon>Sarcoptidae</taxon>
        <taxon>Sarcoptinae</taxon>
        <taxon>Sarcoptes</taxon>
    </lineage>
</organism>
<dbReference type="OrthoDB" id="2635at2759"/>
<reference evidence="5" key="4">
    <citation type="submission" date="2022-06" db="UniProtKB">
        <authorList>
            <consortium name="EnsemblMetazoa"/>
        </authorList>
    </citation>
    <scope>IDENTIFICATION</scope>
</reference>
<dbReference type="Proteomes" id="UP000070412">
    <property type="component" value="Unassembled WGS sequence"/>
</dbReference>
<dbReference type="InterPro" id="IPR045099">
    <property type="entry name" value="PITH1-like"/>
</dbReference>
<dbReference type="PANTHER" id="PTHR12175">
    <property type="entry name" value="AD039 HT014 THIOREDOXIN FAMILY TRP26"/>
    <property type="match status" value="1"/>
</dbReference>
<evidence type="ECO:0000313" key="5">
    <source>
        <dbReference type="EnsemblMetazoa" id="KAF7487826.1"/>
    </source>
</evidence>
<dbReference type="GO" id="GO:0005634">
    <property type="term" value="C:nucleus"/>
    <property type="evidence" value="ECO:0007669"/>
    <property type="project" value="TreeGrafter"/>
</dbReference>
<dbReference type="EnsemblMetazoa" id="SSS_123s_mrna">
    <property type="protein sequence ID" value="KAF7487826.1"/>
    <property type="gene ID" value="SSS_123"/>
</dbReference>